<keyword evidence="3" id="KW-1185">Reference proteome</keyword>
<dbReference type="Proteomes" id="UP000271098">
    <property type="component" value="Unassembled WGS sequence"/>
</dbReference>
<evidence type="ECO:0000313" key="3">
    <source>
        <dbReference type="Proteomes" id="UP000271098"/>
    </source>
</evidence>
<accession>A0A183D8T6</accession>
<dbReference type="EMBL" id="UYRT01010448">
    <property type="protein sequence ID" value="VDK49193.1"/>
    <property type="molecule type" value="Genomic_DNA"/>
</dbReference>
<dbReference type="PANTHER" id="PTHR15000:SF1">
    <property type="entry name" value="ERYTHROID DIFFERENTIATION-RELATED FACTOR 1"/>
    <property type="match status" value="1"/>
</dbReference>
<dbReference type="InterPro" id="IPR056582">
    <property type="entry name" value="EDRF1_N"/>
</dbReference>
<proteinExistence type="predicted"/>
<sequence length="158" mass="18373">MDESGITDPLEDYPFTKIRMDEKEAKLDGYGRIWNFYDLNILVDVNLPIFGCKSHPCVTLHPKDLKQRPINFLTGVDLYLDQSMCNAPEALLCWHMGGYVQEYEVIRTEDIPQMENAKFDPQILQNVAENIVAFLQEKVTQEGHTYWLCYVVLSFNYV</sequence>
<dbReference type="GO" id="GO:0045893">
    <property type="term" value="P:positive regulation of DNA-templated transcription"/>
    <property type="evidence" value="ECO:0007669"/>
    <property type="project" value="TreeGrafter"/>
</dbReference>
<gene>
    <name evidence="2" type="ORF">GPUH_LOCUS5128</name>
</gene>
<reference evidence="4" key="1">
    <citation type="submission" date="2016-06" db="UniProtKB">
        <authorList>
            <consortium name="WormBaseParasite"/>
        </authorList>
    </citation>
    <scope>IDENTIFICATION</scope>
</reference>
<evidence type="ECO:0000313" key="4">
    <source>
        <dbReference type="WBParaSite" id="GPUH_0000513401-mRNA-1"/>
    </source>
</evidence>
<dbReference type="AlphaFoldDB" id="A0A183D8T6"/>
<dbReference type="WBParaSite" id="GPUH_0000513401-mRNA-1">
    <property type="protein sequence ID" value="GPUH_0000513401-mRNA-1"/>
    <property type="gene ID" value="GPUH_0000513401"/>
</dbReference>
<dbReference type="Pfam" id="PF23788">
    <property type="entry name" value="EDRF1_N"/>
    <property type="match status" value="1"/>
</dbReference>
<reference evidence="2 3" key="2">
    <citation type="submission" date="2018-11" db="EMBL/GenBank/DDBJ databases">
        <authorList>
            <consortium name="Pathogen Informatics"/>
        </authorList>
    </citation>
    <scope>NUCLEOTIDE SEQUENCE [LARGE SCALE GENOMIC DNA]</scope>
</reference>
<evidence type="ECO:0000259" key="1">
    <source>
        <dbReference type="Pfam" id="PF23788"/>
    </source>
</evidence>
<dbReference type="OrthoDB" id="419432at2759"/>
<protein>
    <submittedName>
        <fullName evidence="4">Decapping nuclease</fullName>
    </submittedName>
</protein>
<evidence type="ECO:0000313" key="2">
    <source>
        <dbReference type="EMBL" id="VDK49193.1"/>
    </source>
</evidence>
<name>A0A183D8T6_9BILA</name>
<feature type="domain" description="EDRF1 N-terminal" evidence="1">
    <location>
        <begin position="33"/>
        <end position="149"/>
    </location>
</feature>
<organism evidence="4">
    <name type="scientific">Gongylonema pulchrum</name>
    <dbReference type="NCBI Taxonomy" id="637853"/>
    <lineage>
        <taxon>Eukaryota</taxon>
        <taxon>Metazoa</taxon>
        <taxon>Ecdysozoa</taxon>
        <taxon>Nematoda</taxon>
        <taxon>Chromadorea</taxon>
        <taxon>Rhabditida</taxon>
        <taxon>Spirurina</taxon>
        <taxon>Spiruromorpha</taxon>
        <taxon>Spiruroidea</taxon>
        <taxon>Gongylonematidae</taxon>
        <taxon>Gongylonema</taxon>
    </lineage>
</organism>
<dbReference type="PANTHER" id="PTHR15000">
    <property type="entry name" value="ERYTHROID DIFFERENTIATION-RELATED FACTOR 1"/>
    <property type="match status" value="1"/>
</dbReference>